<feature type="binding site" evidence="4">
    <location>
        <begin position="65"/>
        <end position="66"/>
    </location>
    <ligand>
        <name>phosphate</name>
        <dbReference type="ChEBI" id="CHEBI:43474"/>
    </ligand>
</feature>
<dbReference type="Proteomes" id="UP000183922">
    <property type="component" value="Unassembled WGS sequence"/>
</dbReference>
<evidence type="ECO:0000256" key="3">
    <source>
        <dbReference type="ARBA" id="ARBA00022726"/>
    </source>
</evidence>
<dbReference type="GO" id="GO:0019509">
    <property type="term" value="P:L-methionine salvage from methylthioadenosine"/>
    <property type="evidence" value="ECO:0007669"/>
    <property type="project" value="TreeGrafter"/>
</dbReference>
<comment type="pathway">
    <text evidence="4">Purine metabolism; purine nucleoside salvage.</text>
</comment>
<evidence type="ECO:0000313" key="6">
    <source>
        <dbReference type="EMBL" id="OIP56485.1"/>
    </source>
</evidence>
<dbReference type="EC" id="2.4.2.1" evidence="4"/>
<comment type="function">
    <text evidence="4">Purine nucleoside phosphorylase involved in purine salvage.</text>
</comment>
<organism evidence="6 7">
    <name type="scientific">Candidatus Kuenenbacteria bacterium CG2_30_39_24</name>
    <dbReference type="NCBI Taxonomy" id="1805236"/>
    <lineage>
        <taxon>Bacteria</taxon>
        <taxon>Candidatus Kueneniibacteriota</taxon>
    </lineage>
</organism>
<proteinExistence type="inferred from homology"/>
<protein>
    <recommendedName>
        <fullName evidence="4">Purine nucleoside phosphorylase</fullName>
        <shortName evidence="4">PNP</shortName>
        <ecNumber evidence="4">2.4.2.1</ecNumber>
    </recommendedName>
</protein>
<feature type="binding site" evidence="4">
    <location>
        <begin position="220"/>
        <end position="222"/>
    </location>
    <ligand>
        <name>substrate</name>
    </ligand>
</feature>
<feature type="site" description="Important for substrate specificity" evidence="4">
    <location>
        <position position="236"/>
    </location>
</feature>
<name>A0A1J5F890_9BACT</name>
<feature type="binding site" evidence="4">
    <location>
        <position position="196"/>
    </location>
    <ligand>
        <name>substrate</name>
    </ligand>
</feature>
<feature type="site" description="Important for substrate specificity" evidence="4">
    <location>
        <position position="178"/>
    </location>
</feature>
<keyword evidence="2 4" id="KW-0808">Transferase</keyword>
<dbReference type="UniPathway" id="UPA00606"/>
<dbReference type="Gene3D" id="3.40.50.1580">
    <property type="entry name" value="Nucleoside phosphorylase domain"/>
    <property type="match status" value="1"/>
</dbReference>
<comment type="caution">
    <text evidence="6">The sequence shown here is derived from an EMBL/GenBank/DDBJ whole genome shotgun (WGS) entry which is preliminary data.</text>
</comment>
<evidence type="ECO:0000256" key="1">
    <source>
        <dbReference type="ARBA" id="ARBA00022676"/>
    </source>
</evidence>
<dbReference type="InterPro" id="IPR000845">
    <property type="entry name" value="Nucleoside_phosphorylase_d"/>
</dbReference>
<dbReference type="AlphaFoldDB" id="A0A1J5F890"/>
<evidence type="ECO:0000313" key="7">
    <source>
        <dbReference type="Proteomes" id="UP000183922"/>
    </source>
</evidence>
<dbReference type="NCBIfam" id="TIGR01694">
    <property type="entry name" value="MTAP"/>
    <property type="match status" value="1"/>
</dbReference>
<dbReference type="STRING" id="1805236.AUK13_00935"/>
<dbReference type="InterPro" id="IPR010044">
    <property type="entry name" value="MTAP"/>
</dbReference>
<comment type="catalytic activity">
    <reaction evidence="4">
        <text>a purine D-ribonucleoside + phosphate = a purine nucleobase + alpha-D-ribose 1-phosphate</text>
        <dbReference type="Rhea" id="RHEA:19805"/>
        <dbReference type="ChEBI" id="CHEBI:26386"/>
        <dbReference type="ChEBI" id="CHEBI:43474"/>
        <dbReference type="ChEBI" id="CHEBI:57720"/>
        <dbReference type="ChEBI" id="CHEBI:142355"/>
        <dbReference type="EC" id="2.4.2.1"/>
    </reaction>
</comment>
<dbReference type="HAMAP" id="MF_01963">
    <property type="entry name" value="MTAP"/>
    <property type="match status" value="1"/>
</dbReference>
<dbReference type="NCBIfam" id="NF005876">
    <property type="entry name" value="PRK07823.1"/>
    <property type="match status" value="1"/>
</dbReference>
<dbReference type="FunFam" id="3.40.50.1580:FF:000012">
    <property type="entry name" value="Probable 6-oxopurine nucleoside phosphorylase"/>
    <property type="match status" value="1"/>
</dbReference>
<reference evidence="6 7" key="1">
    <citation type="journal article" date="2016" name="Environ. Microbiol.">
        <title>Genomic resolution of a cold subsurface aquifer community provides metabolic insights for novel microbes adapted to high CO concentrations.</title>
        <authorList>
            <person name="Probst A.J."/>
            <person name="Castelle C.J."/>
            <person name="Singh A."/>
            <person name="Brown C.T."/>
            <person name="Anantharaman K."/>
            <person name="Sharon I."/>
            <person name="Hug L.A."/>
            <person name="Burstein D."/>
            <person name="Emerson J.B."/>
            <person name="Thomas B.C."/>
            <person name="Banfield J.F."/>
        </authorList>
    </citation>
    <scope>NUCLEOTIDE SEQUENCE [LARGE SCALE GENOMIC DNA]</scope>
    <source>
        <strain evidence="6">CG2_30_39_24</strain>
    </source>
</reference>
<comment type="caution">
    <text evidence="4">Lacks conserved residue(s) required for the propagation of feature annotation.</text>
</comment>
<comment type="subunit">
    <text evidence="4">Homohexamer. Dimer of a homotrimer.</text>
</comment>
<evidence type="ECO:0000259" key="5">
    <source>
        <dbReference type="Pfam" id="PF01048"/>
    </source>
</evidence>
<dbReference type="GO" id="GO:0005829">
    <property type="term" value="C:cytosol"/>
    <property type="evidence" value="ECO:0007669"/>
    <property type="project" value="TreeGrafter"/>
</dbReference>
<feature type="binding site" evidence="4">
    <location>
        <position position="197"/>
    </location>
    <ligand>
        <name>phosphate</name>
        <dbReference type="ChEBI" id="CHEBI:43474"/>
    </ligand>
</feature>
<feature type="domain" description="Nucleoside phosphorylase" evidence="5">
    <location>
        <begin position="18"/>
        <end position="258"/>
    </location>
</feature>
<sequence length="278" mass="31360">MKLKNKIKKIKEKKKIAEIGVIGGSGFYKFLDQAREISIRTPFGQPSEKILVGTYQGKKVAFLSRHGKNHHLPPHKIPYQANIWALKMLGVERIITSCTAGSLQSHIKPGDFVITDHFVDRTKHRDDTFFHGPEVAHFSMAEPYCPTLRKLAAECCKKISIPYHKTGTIVVIEGPRFSTKPESRWFSAQAWDVVNMTHYPEVVLARELDICLVNIALVTDWDVGLEGNPKIKPVTTQEILGVFKQNVENVKELLSNIIPKIPKEKDCGCWQASESAFV</sequence>
<accession>A0A1J5F890</accession>
<dbReference type="PANTHER" id="PTHR42679:SF2">
    <property type="entry name" value="S-METHYL-5'-THIOADENOSINE PHOSPHORYLASE"/>
    <property type="match status" value="1"/>
</dbReference>
<dbReference type="GO" id="GO:0017061">
    <property type="term" value="F:S-methyl-5-thioadenosine phosphorylase activity"/>
    <property type="evidence" value="ECO:0007669"/>
    <property type="project" value="InterPro"/>
</dbReference>
<evidence type="ECO:0000256" key="2">
    <source>
        <dbReference type="ARBA" id="ARBA00022679"/>
    </source>
</evidence>
<comment type="miscellaneous">
    <text evidence="4">Although this enzyme belongs to the family of MTA phosphorylases based on sequence homology, it lacks several conserved amino acids in the substrate binding pocket that confer specificity towards MTA.</text>
</comment>
<evidence type="ECO:0000256" key="4">
    <source>
        <dbReference type="HAMAP-Rule" id="MF_01963"/>
    </source>
</evidence>
<feature type="binding site" evidence="4">
    <location>
        <position position="25"/>
    </location>
    <ligand>
        <name>phosphate</name>
        <dbReference type="ChEBI" id="CHEBI:43474"/>
    </ligand>
</feature>
<keyword evidence="1 4" id="KW-0328">Glycosyltransferase</keyword>
<dbReference type="Pfam" id="PF01048">
    <property type="entry name" value="PNP_UDP_1"/>
    <property type="match status" value="1"/>
</dbReference>
<dbReference type="PANTHER" id="PTHR42679">
    <property type="entry name" value="S-METHYL-5'-THIOADENOSINE PHOSPHORYLASE"/>
    <property type="match status" value="1"/>
</dbReference>
<comment type="similarity">
    <text evidence="4">Belongs to the PNP/MTAP phosphorylase family. MTAP subfamily.</text>
</comment>
<dbReference type="GO" id="GO:0006166">
    <property type="term" value="P:purine ribonucleoside salvage"/>
    <property type="evidence" value="ECO:0007669"/>
    <property type="project" value="UniProtKB-UniRule"/>
</dbReference>
<dbReference type="InterPro" id="IPR035994">
    <property type="entry name" value="Nucleoside_phosphorylase_sf"/>
</dbReference>
<keyword evidence="3 4" id="KW-0660">Purine salvage</keyword>
<dbReference type="CDD" id="cd09010">
    <property type="entry name" value="MTAP_SsMTAPII_like_MTIP"/>
    <property type="match status" value="1"/>
</dbReference>
<gene>
    <name evidence="6" type="ORF">AUK13_00935</name>
</gene>
<dbReference type="SUPFAM" id="SSF53167">
    <property type="entry name" value="Purine and uridine phosphorylases"/>
    <property type="match status" value="1"/>
</dbReference>
<dbReference type="EMBL" id="MNYR01000014">
    <property type="protein sequence ID" value="OIP56485.1"/>
    <property type="molecule type" value="Genomic_DNA"/>
</dbReference>